<name>A0ABU7RS24_9ACTN</name>
<dbReference type="SUPFAM" id="SSF52540">
    <property type="entry name" value="P-loop containing nucleoside triphosphate hydrolases"/>
    <property type="match status" value="1"/>
</dbReference>
<proteinExistence type="predicted"/>
<dbReference type="InterPro" id="IPR027417">
    <property type="entry name" value="P-loop_NTPase"/>
</dbReference>
<keyword evidence="2" id="KW-0347">Helicase</keyword>
<dbReference type="Proteomes" id="UP001332243">
    <property type="component" value="Unassembled WGS sequence"/>
</dbReference>
<dbReference type="InterPro" id="IPR006935">
    <property type="entry name" value="Helicase/UvrB_N"/>
</dbReference>
<accession>A0ABU7RS24</accession>
<dbReference type="SMART" id="SM00487">
    <property type="entry name" value="DEXDc"/>
    <property type="match status" value="1"/>
</dbReference>
<gene>
    <name evidence="2" type="ORF">V1633_12455</name>
</gene>
<dbReference type="PANTHER" id="PTHR47396:SF1">
    <property type="entry name" value="ATP-DEPENDENT HELICASE IRC3-RELATED"/>
    <property type="match status" value="1"/>
</dbReference>
<reference evidence="2 3" key="1">
    <citation type="submission" date="2024-01" db="EMBL/GenBank/DDBJ databases">
        <title>Genome insights into Plantactinospora sonchi sp. nov.</title>
        <authorList>
            <person name="Wang L."/>
        </authorList>
    </citation>
    <scope>NUCLEOTIDE SEQUENCE [LARGE SCALE GENOMIC DNA]</scope>
    <source>
        <strain evidence="2 3">NEAU-QY2</strain>
    </source>
</reference>
<dbReference type="PANTHER" id="PTHR47396">
    <property type="entry name" value="TYPE I RESTRICTION ENZYME ECOKI R PROTEIN"/>
    <property type="match status" value="1"/>
</dbReference>
<evidence type="ECO:0000313" key="2">
    <source>
        <dbReference type="EMBL" id="MEE6259298.1"/>
    </source>
</evidence>
<sequence>MDLRQVRQLAERSANFGFLSTQPLLLCYASAAESLVYRDPAGSMSAARAFGEVLAHDLVRRTNSRPQGGSFYHQVRALNASGALVPHIFAAFERLRNIGQLTYEPPDGPDELRAALDCLRTCFALGVWFHRALTGDRAPVGFVPPSPPPVADPRPDNVAALVDSLRPAIEAARQEFDRRAPERISATQREEFVNRIRRASREPLAEPQLRVELDRQLTEAGWLVQQENRTNLSAALGVAVRRPDTTAGRTDYLLHVDGRLVGVVEVAPAAARDVGGRAGRNPPRLTAAQRWTVWRPGQPLPFGYLATGTGTTFVNGLDPFPRTREIVAVHRPATLARWMREADDSPRTPTLRARLRQLPPLSTAGLRSAQCAALHALERSLAEDRPRSLIQLAAGAGKTRTAVTASYRLLRHGGAHRVLYLVDRNNLGRQVLDGYHAYQDPDDRLSFTERYPVDRLSGATMLGSAKVVISTVQRLHAALLGRELPDADLDDEAYDSYELDAPVEVGYHPNLPPETFDVIVVDDCDRSVYGQWRGVLEYFDAVVVGLTTAPVQQSMGFFQQNLVAEYTEEEAVADGVGLDFDTYRIRVRDTAAGGRIEAGPVVPTWERRTRAERHQEVEEDFGYVGSQLSRAALSPEQLRMVLETFRDRLHSEIFPGRTQVPKTLILARDSRHAEEVVTLVRDVFGNDGEAGGMLAGGGEPVDGVLASGGDSADGVGFAVAITYGSRWTPADPDELLRAFRDSPRPRIAVTDDLIATGVDLPALECVLFLRPVRSAVHLARLKGRGARTVEPSEFRAVTGDVPVKERFVVVDGVGITEAALAESVPLHRCTERQLPLPELMRKAALLGATPDEVATLASRLARLNQRLTGQERAELAELGGQPLTGIMRELVDAVAPEQLNAARAAGPEAVRGLMATALRPLAARPELRDRLLVLDRTARR</sequence>
<dbReference type="InterPro" id="IPR050742">
    <property type="entry name" value="Helicase_Restrict-Modif_Enz"/>
</dbReference>
<keyword evidence="2" id="KW-0547">Nucleotide-binding</keyword>
<dbReference type="PROSITE" id="PS51192">
    <property type="entry name" value="HELICASE_ATP_BIND_1"/>
    <property type="match status" value="1"/>
</dbReference>
<evidence type="ECO:0000313" key="3">
    <source>
        <dbReference type="Proteomes" id="UP001332243"/>
    </source>
</evidence>
<keyword evidence="3" id="KW-1185">Reference proteome</keyword>
<dbReference type="GO" id="GO:0004386">
    <property type="term" value="F:helicase activity"/>
    <property type="evidence" value="ECO:0007669"/>
    <property type="project" value="UniProtKB-KW"/>
</dbReference>
<dbReference type="RefSeq" id="WP_331214426.1">
    <property type="nucleotide sequence ID" value="NZ_JAZGQK010000010.1"/>
</dbReference>
<feature type="domain" description="Helicase ATP-binding" evidence="1">
    <location>
        <begin position="379"/>
        <end position="568"/>
    </location>
</feature>
<comment type="caution">
    <text evidence="2">The sequence shown here is derived from an EMBL/GenBank/DDBJ whole genome shotgun (WGS) entry which is preliminary data.</text>
</comment>
<dbReference type="EMBL" id="JAZGQK010000010">
    <property type="protein sequence ID" value="MEE6259298.1"/>
    <property type="molecule type" value="Genomic_DNA"/>
</dbReference>
<protein>
    <submittedName>
        <fullName evidence="2">DEAD/DEAH box helicase family protein</fullName>
    </submittedName>
</protein>
<organism evidence="2 3">
    <name type="scientific">Plantactinospora sonchi</name>
    <dbReference type="NCBI Taxonomy" id="1544735"/>
    <lineage>
        <taxon>Bacteria</taxon>
        <taxon>Bacillati</taxon>
        <taxon>Actinomycetota</taxon>
        <taxon>Actinomycetes</taxon>
        <taxon>Micromonosporales</taxon>
        <taxon>Micromonosporaceae</taxon>
        <taxon>Plantactinospora</taxon>
    </lineage>
</organism>
<evidence type="ECO:0000259" key="1">
    <source>
        <dbReference type="PROSITE" id="PS51192"/>
    </source>
</evidence>
<dbReference type="InterPro" id="IPR014001">
    <property type="entry name" value="Helicase_ATP-bd"/>
</dbReference>
<keyword evidence="2" id="KW-0067">ATP-binding</keyword>
<keyword evidence="2" id="KW-0378">Hydrolase</keyword>
<dbReference type="Gene3D" id="3.40.50.300">
    <property type="entry name" value="P-loop containing nucleotide triphosphate hydrolases"/>
    <property type="match status" value="2"/>
</dbReference>
<dbReference type="Pfam" id="PF04851">
    <property type="entry name" value="ResIII"/>
    <property type="match status" value="1"/>
</dbReference>